<dbReference type="UniPathway" id="UPA00070"/>
<dbReference type="CDD" id="cd04738">
    <property type="entry name" value="DHOD_2_like"/>
    <property type="match status" value="1"/>
</dbReference>
<evidence type="ECO:0000313" key="11">
    <source>
        <dbReference type="Ensembl" id="ENSCCRP00015043539.1"/>
    </source>
</evidence>
<name>A0A8C1UZ81_CYPCA</name>
<comment type="pathway">
    <text evidence="3">Pyrimidine metabolism; UMP biosynthesis via de novo pathway.</text>
</comment>
<evidence type="ECO:0000256" key="1">
    <source>
        <dbReference type="ARBA" id="ARBA00001917"/>
    </source>
</evidence>
<dbReference type="GO" id="GO:0004152">
    <property type="term" value="F:dihydroorotate dehydrogenase activity"/>
    <property type="evidence" value="ECO:0007669"/>
    <property type="project" value="InterPro"/>
</dbReference>
<sequence>MVLASLSHTNNVYFHHGEYANEVQTSQEGSFQFSIQSLWFMYFRYGFNSCVLTSVQERLTARKHVQSELTKAGKPLGVNLAKNKLSTDAVLDYVEGVRTLGPLADFLVLNVSSPITPGLRDLQGKEELSLVHTEGLLYKFLKSNEWDSLRSEKRPPVLVKLAPDLSTQDKQDIAEVIMEFCDDGLMVTNTTVFRPDTLKDPLKELSTQTFVGKLPIVGFVGVASGQDALDKIRAGASLVQLYTALVYQGLPVVNKIKIELYILLKAQGFTSVAEAVGADHREGSLQM</sequence>
<dbReference type="InterPro" id="IPR050074">
    <property type="entry name" value="DHO_dehydrogenase"/>
</dbReference>
<evidence type="ECO:0000256" key="9">
    <source>
        <dbReference type="ARBA" id="ARBA00031623"/>
    </source>
</evidence>
<dbReference type="Pfam" id="PF01180">
    <property type="entry name" value="DHO_dh"/>
    <property type="match status" value="2"/>
</dbReference>
<dbReference type="Ensembl" id="ENSCCRT00015045006.1">
    <property type="protein sequence ID" value="ENSCCRP00015043539.1"/>
    <property type="gene ID" value="ENSCCRG00015018039.1"/>
</dbReference>
<dbReference type="GO" id="GO:0006207">
    <property type="term" value="P:'de novo' pyrimidine nucleobase biosynthetic process"/>
    <property type="evidence" value="ECO:0007669"/>
    <property type="project" value="InterPro"/>
</dbReference>
<proteinExistence type="predicted"/>
<comment type="cofactor">
    <cofactor evidence="1">
        <name>FMN</name>
        <dbReference type="ChEBI" id="CHEBI:58210"/>
    </cofactor>
</comment>
<dbReference type="AlphaFoldDB" id="A0A8C1UZ81"/>
<evidence type="ECO:0000256" key="8">
    <source>
        <dbReference type="ARBA" id="ARBA00023136"/>
    </source>
</evidence>
<dbReference type="Proteomes" id="UP000694700">
    <property type="component" value="Unplaced"/>
</dbReference>
<keyword evidence="6" id="KW-0665">Pyrimidine biosynthesis</keyword>
<dbReference type="GO" id="GO:0044205">
    <property type="term" value="P:'de novo' UMP biosynthetic process"/>
    <property type="evidence" value="ECO:0007669"/>
    <property type="project" value="UniProtKB-UniPathway"/>
</dbReference>
<accession>A0A8C1UZ81</accession>
<dbReference type="Gene3D" id="3.20.20.70">
    <property type="entry name" value="Aldolase class I"/>
    <property type="match status" value="1"/>
</dbReference>
<evidence type="ECO:0000256" key="4">
    <source>
        <dbReference type="ARBA" id="ARBA00022630"/>
    </source>
</evidence>
<dbReference type="InterPro" id="IPR005719">
    <property type="entry name" value="Dihydroorotate_DH_2"/>
</dbReference>
<evidence type="ECO:0000256" key="3">
    <source>
        <dbReference type="ARBA" id="ARBA00004725"/>
    </source>
</evidence>
<comment type="function">
    <text evidence="2">Catalyzes the conversion of dihydroorotate to orotate with quinone as electron acceptor.</text>
</comment>
<dbReference type="PIRSF" id="PIRSF000164">
    <property type="entry name" value="DHO_oxidase"/>
    <property type="match status" value="1"/>
</dbReference>
<dbReference type="InterPro" id="IPR012135">
    <property type="entry name" value="Dihydroorotate_DH_1_2"/>
</dbReference>
<evidence type="ECO:0000256" key="7">
    <source>
        <dbReference type="ARBA" id="ARBA00023002"/>
    </source>
</evidence>
<dbReference type="InterPro" id="IPR005720">
    <property type="entry name" value="Dihydroorotate_DH_cat"/>
</dbReference>
<keyword evidence="4" id="KW-0285">Flavoprotein</keyword>
<evidence type="ECO:0000256" key="6">
    <source>
        <dbReference type="ARBA" id="ARBA00022975"/>
    </source>
</evidence>
<keyword evidence="8" id="KW-0472">Membrane</keyword>
<dbReference type="InterPro" id="IPR013785">
    <property type="entry name" value="Aldolase_TIM"/>
</dbReference>
<evidence type="ECO:0000259" key="10">
    <source>
        <dbReference type="Pfam" id="PF01180"/>
    </source>
</evidence>
<dbReference type="PANTHER" id="PTHR48109">
    <property type="entry name" value="DIHYDROOROTATE DEHYDROGENASE (QUINONE), MITOCHONDRIAL-RELATED"/>
    <property type="match status" value="1"/>
</dbReference>
<dbReference type="PANTHER" id="PTHR48109:SF4">
    <property type="entry name" value="DIHYDROOROTATE DEHYDROGENASE (QUINONE), MITOCHONDRIAL"/>
    <property type="match status" value="1"/>
</dbReference>
<keyword evidence="7" id="KW-0560">Oxidoreductase</keyword>
<feature type="domain" description="Dihydroorotate dehydrogenase catalytic" evidence="10">
    <location>
        <begin position="209"/>
        <end position="261"/>
    </location>
</feature>
<organism evidence="11 12">
    <name type="scientific">Cyprinus carpio</name>
    <name type="common">Common carp</name>
    <dbReference type="NCBI Taxonomy" id="7962"/>
    <lineage>
        <taxon>Eukaryota</taxon>
        <taxon>Metazoa</taxon>
        <taxon>Chordata</taxon>
        <taxon>Craniata</taxon>
        <taxon>Vertebrata</taxon>
        <taxon>Euteleostomi</taxon>
        <taxon>Actinopterygii</taxon>
        <taxon>Neopterygii</taxon>
        <taxon>Teleostei</taxon>
        <taxon>Ostariophysi</taxon>
        <taxon>Cypriniformes</taxon>
        <taxon>Cyprinidae</taxon>
        <taxon>Cyprininae</taxon>
        <taxon>Cyprinus</taxon>
    </lineage>
</organism>
<reference evidence="11" key="1">
    <citation type="submission" date="2025-08" db="UniProtKB">
        <authorList>
            <consortium name="Ensembl"/>
        </authorList>
    </citation>
    <scope>IDENTIFICATION</scope>
</reference>
<evidence type="ECO:0000256" key="5">
    <source>
        <dbReference type="ARBA" id="ARBA00022643"/>
    </source>
</evidence>
<evidence type="ECO:0000256" key="2">
    <source>
        <dbReference type="ARBA" id="ARBA00003125"/>
    </source>
</evidence>
<evidence type="ECO:0000313" key="12">
    <source>
        <dbReference type="Proteomes" id="UP000694700"/>
    </source>
</evidence>
<feature type="domain" description="Dihydroorotate dehydrogenase catalytic" evidence="10">
    <location>
        <begin position="44"/>
        <end position="195"/>
    </location>
</feature>
<dbReference type="SUPFAM" id="SSF51395">
    <property type="entry name" value="FMN-linked oxidoreductases"/>
    <property type="match status" value="1"/>
</dbReference>
<keyword evidence="5" id="KW-0288">FMN</keyword>
<dbReference type="GO" id="GO:0005743">
    <property type="term" value="C:mitochondrial inner membrane"/>
    <property type="evidence" value="ECO:0007669"/>
    <property type="project" value="TreeGrafter"/>
</dbReference>
<protein>
    <recommendedName>
        <fullName evidence="9">Dihydroorotate oxidase</fullName>
    </recommendedName>
</protein>